<accession>A0A514BSP3</accession>
<dbReference type="Pfam" id="PF21197">
    <property type="entry name" value="PgaA_barrel"/>
    <property type="match status" value="1"/>
</dbReference>
<dbReference type="InterPro" id="IPR011990">
    <property type="entry name" value="TPR-like_helical_dom_sf"/>
</dbReference>
<dbReference type="EMBL" id="CP041242">
    <property type="protein sequence ID" value="QDH70401.1"/>
    <property type="molecule type" value="Genomic_DNA"/>
</dbReference>
<dbReference type="AlphaFoldDB" id="A0A514BSP3"/>
<evidence type="ECO:0000256" key="1">
    <source>
        <dbReference type="PROSITE-ProRule" id="PRU00339"/>
    </source>
</evidence>
<reference evidence="4 5" key="1">
    <citation type="submission" date="2019-06" db="EMBL/GenBank/DDBJ databases">
        <title>Lysobacter alkalisoli sp. nov. isolated from saline-alkali soil.</title>
        <authorList>
            <person name="Sun J.-Q."/>
            <person name="Xu L."/>
        </authorList>
    </citation>
    <scope>NUCLEOTIDE SEQUENCE [LARGE SCALE GENOMIC DNA]</scope>
    <source>
        <strain evidence="4 5">SJ-36</strain>
    </source>
</reference>
<dbReference type="PROSITE" id="PS50005">
    <property type="entry name" value="TPR"/>
    <property type="match status" value="1"/>
</dbReference>
<dbReference type="SUPFAM" id="SSF56935">
    <property type="entry name" value="Porins"/>
    <property type="match status" value="1"/>
</dbReference>
<evidence type="ECO:0000313" key="5">
    <source>
        <dbReference type="Proteomes" id="UP000317199"/>
    </source>
</evidence>
<feature type="repeat" description="TPR" evidence="1">
    <location>
        <begin position="311"/>
        <end position="344"/>
    </location>
</feature>
<dbReference type="InterPro" id="IPR049003">
    <property type="entry name" value="PgaA_barrel"/>
</dbReference>
<evidence type="ECO:0000259" key="3">
    <source>
        <dbReference type="Pfam" id="PF21197"/>
    </source>
</evidence>
<name>A0A514BSP3_9GAMM</name>
<dbReference type="Proteomes" id="UP000317199">
    <property type="component" value="Chromosome"/>
</dbReference>
<proteinExistence type="predicted"/>
<sequence length="570" mass="63070">MDITFTERLSSHGPNMHPVQQLTTALALALSIMPGASVAKDNETAIVDIEHLREEHRWLDALAAIGRARAEAPESPALYRLQVLTLLDLGSSHQAWTLYRARPELFDRAEAERLEGAQLARLVTWGGLYAESEQARTQKLALAEQALQDRRASSGGPDLRARYDEIVLLNRLERHDEVVAHYRALQAERVELPPYALARVAESLLAERHPAEAIPLFQQVERELPEDWDARLLLGYAYSESEDFDAAYAHLEALKTAEPAWLRVPGARQDHANPRHYDADSNLALLHLYGQDSAGAQQRLEALAVIGPNNAGLQTALGEVYRARGWSERALERFRIAGTLEPEHVGAAIGQIGALLDLDRVDLARPLHDRLLAEHPRNLQVRQMARDWDNRMGWQWQLEATSGRSDGDAADGGTSPLGNRDGSYRVAVQSPLLNDRWRATAETRDAWADFQGARVHDHRSGVGLSYAYDRLTASAGVDRAHDDWTDQGTGGYLNAGWRLSDTWHIGAGWRRNTPEGSLQARRSGITADSLSLSASWVPRITDAWMPACNSSATTTATGARRCLLTPSVAL</sequence>
<dbReference type="KEGG" id="lyj:FKV23_10125"/>
<organism evidence="4 5">
    <name type="scientific">Marilutibacter alkalisoli</name>
    <dbReference type="NCBI Taxonomy" id="2591633"/>
    <lineage>
        <taxon>Bacteria</taxon>
        <taxon>Pseudomonadati</taxon>
        <taxon>Pseudomonadota</taxon>
        <taxon>Gammaproteobacteria</taxon>
        <taxon>Lysobacterales</taxon>
        <taxon>Lysobacteraceae</taxon>
        <taxon>Marilutibacter</taxon>
    </lineage>
</organism>
<protein>
    <submittedName>
        <fullName evidence="4">Tetratricopeptide repeat protein</fullName>
    </submittedName>
</protein>
<evidence type="ECO:0000313" key="4">
    <source>
        <dbReference type="EMBL" id="QDH70401.1"/>
    </source>
</evidence>
<dbReference type="Pfam" id="PF14559">
    <property type="entry name" value="TPR_19"/>
    <property type="match status" value="1"/>
</dbReference>
<keyword evidence="1" id="KW-0802">TPR repeat</keyword>
<keyword evidence="5" id="KW-1185">Reference proteome</keyword>
<dbReference type="SUPFAM" id="SSF48452">
    <property type="entry name" value="TPR-like"/>
    <property type="match status" value="1"/>
</dbReference>
<dbReference type="OrthoDB" id="5405060at2"/>
<gene>
    <name evidence="4" type="ORF">FKV23_10125</name>
</gene>
<evidence type="ECO:0000256" key="2">
    <source>
        <dbReference type="SAM" id="MobiDB-lite"/>
    </source>
</evidence>
<dbReference type="Gene3D" id="1.25.40.10">
    <property type="entry name" value="Tetratricopeptide repeat domain"/>
    <property type="match status" value="2"/>
</dbReference>
<feature type="region of interest" description="Disordered" evidence="2">
    <location>
        <begin position="401"/>
        <end position="422"/>
    </location>
</feature>
<dbReference type="InterPro" id="IPR019734">
    <property type="entry name" value="TPR_rpt"/>
</dbReference>
<feature type="domain" description="PgaA membrane beta barrel" evidence="3">
    <location>
        <begin position="414"/>
        <end position="538"/>
    </location>
</feature>